<comment type="caution">
    <text evidence="2">The sequence shown here is derived from an EMBL/GenBank/DDBJ whole genome shotgun (WGS) entry which is preliminary data.</text>
</comment>
<dbReference type="OrthoDB" id="544623at2759"/>
<sequence length="161" mass="18245">MLRKPVSSPPVVGGAASEGRHGLSSGNGRGKGFGRRSLLSFLFASSTTAAALSEVDDSQKALLQKYLEKSKANKAKNDKEVELLPSSQLIRSVHQNRWSQTSYRADDGWSFFFFYSQRLDSYYKRNYKDYFDFVEGANRGKSDELLSESDKGIRRWLENNR</sequence>
<dbReference type="EMBL" id="NMUH01000050">
    <property type="protein sequence ID" value="MQL69907.1"/>
    <property type="molecule type" value="Genomic_DNA"/>
</dbReference>
<dbReference type="Proteomes" id="UP000652761">
    <property type="component" value="Unassembled WGS sequence"/>
</dbReference>
<evidence type="ECO:0000313" key="3">
    <source>
        <dbReference type="Proteomes" id="UP000652761"/>
    </source>
</evidence>
<evidence type="ECO:0000256" key="1">
    <source>
        <dbReference type="SAM" id="MobiDB-lite"/>
    </source>
</evidence>
<gene>
    <name evidence="2" type="ORF">Taro_002187</name>
</gene>
<evidence type="ECO:0000313" key="2">
    <source>
        <dbReference type="EMBL" id="MQL69907.1"/>
    </source>
</evidence>
<protein>
    <submittedName>
        <fullName evidence="2">Uncharacterized protein</fullName>
    </submittedName>
</protein>
<dbReference type="PANTHER" id="PTHR36327">
    <property type="entry name" value="UNNAMED PRODUCT"/>
    <property type="match status" value="1"/>
</dbReference>
<organism evidence="2 3">
    <name type="scientific">Colocasia esculenta</name>
    <name type="common">Wild taro</name>
    <name type="synonym">Arum esculentum</name>
    <dbReference type="NCBI Taxonomy" id="4460"/>
    <lineage>
        <taxon>Eukaryota</taxon>
        <taxon>Viridiplantae</taxon>
        <taxon>Streptophyta</taxon>
        <taxon>Embryophyta</taxon>
        <taxon>Tracheophyta</taxon>
        <taxon>Spermatophyta</taxon>
        <taxon>Magnoliopsida</taxon>
        <taxon>Liliopsida</taxon>
        <taxon>Araceae</taxon>
        <taxon>Aroideae</taxon>
        <taxon>Colocasieae</taxon>
        <taxon>Colocasia</taxon>
    </lineage>
</organism>
<feature type="region of interest" description="Disordered" evidence="1">
    <location>
        <begin position="1"/>
        <end position="31"/>
    </location>
</feature>
<reference evidence="2" key="1">
    <citation type="submission" date="2017-07" db="EMBL/GenBank/DDBJ databases">
        <title>Taro Niue Genome Assembly and Annotation.</title>
        <authorList>
            <person name="Atibalentja N."/>
            <person name="Keating K."/>
            <person name="Fields C.J."/>
        </authorList>
    </citation>
    <scope>NUCLEOTIDE SEQUENCE</scope>
    <source>
        <strain evidence="2">Niue_2</strain>
        <tissue evidence="2">Leaf</tissue>
    </source>
</reference>
<accession>A0A843TIG4</accession>
<name>A0A843TIG4_COLES</name>
<keyword evidence="3" id="KW-1185">Reference proteome</keyword>
<dbReference type="PANTHER" id="PTHR36327:SF1">
    <property type="entry name" value="OS03G0731100 PROTEIN"/>
    <property type="match status" value="1"/>
</dbReference>
<proteinExistence type="predicted"/>
<dbReference type="AlphaFoldDB" id="A0A843TIG4"/>